<gene>
    <name evidence="6" type="ORF">IV203_033926</name>
</gene>
<name>A0A9K3M3D1_9STRA</name>
<keyword evidence="2" id="KW-0285">Flavoprotein</keyword>
<feature type="domain" description="FAD-binding PCMH-type" evidence="5">
    <location>
        <begin position="93"/>
        <end position="299"/>
    </location>
</feature>
<comment type="cofactor">
    <cofactor evidence="1">
        <name>FAD</name>
        <dbReference type="ChEBI" id="CHEBI:57692"/>
    </cofactor>
</comment>
<dbReference type="EMBL" id="JAGRRH010000002">
    <property type="protein sequence ID" value="KAG7373202.1"/>
    <property type="molecule type" value="Genomic_DNA"/>
</dbReference>
<dbReference type="InterPro" id="IPR016166">
    <property type="entry name" value="FAD-bd_PCMH"/>
</dbReference>
<evidence type="ECO:0000313" key="7">
    <source>
        <dbReference type="Proteomes" id="UP000693970"/>
    </source>
</evidence>
<dbReference type="GO" id="GO:0071949">
    <property type="term" value="F:FAD binding"/>
    <property type="evidence" value="ECO:0007669"/>
    <property type="project" value="InterPro"/>
</dbReference>
<dbReference type="Proteomes" id="UP000693970">
    <property type="component" value="Unassembled WGS sequence"/>
</dbReference>
<dbReference type="InterPro" id="IPR050416">
    <property type="entry name" value="FAD-linked_Oxidoreductase"/>
</dbReference>
<accession>A0A9K3M3D1</accession>
<evidence type="ECO:0000256" key="3">
    <source>
        <dbReference type="ARBA" id="ARBA00022827"/>
    </source>
</evidence>
<keyword evidence="3" id="KW-0274">FAD</keyword>
<evidence type="ECO:0000259" key="5">
    <source>
        <dbReference type="PROSITE" id="PS51387"/>
    </source>
</evidence>
<sequence>MLIASDVNVWNDECVGIFREVATVPGVDGASAVVSNYLLLNQSSGLCLDHVGCAFENCKWPPSKNTWPSFPSTTSPFVIFDDKTDLTEQDLSTLSIPAMVLQPNHASDIVQAIQFCQQNDIGVTVKVAGHSYFGASSANRTLLIKMNPNYPKYAIGGSLTECSTVTPASSSEIPSANQMACALASARGKNAVLRVGGGELFDEAYRAVSFGWNAQSENLYHFVGGGAGTVSAAGGWLASGGLSGTTGMRIPLERDENLWEWTVCNATTVDFKDLWFAARGGGGGSYGVVTSVHYQVHNYPGSLTLVAPDLSSYPENAAETITPEAAYFFTTKYIEFFLRYMYSPESLNVTQENSRACNSAQTFNLSPFADGILFCYGTSGQNIVDKWQEYIGDPAVVEEMRLQSIPEDFIGALPLLLIQAKVVENYAQITLEIGAENPGVPEGRLADSPLADLVPVLAAFQACLNQPILTFPWMPLLRILLVCHNFWPRIFYRAVAVPFMQWEVLFHLPTMERMLYRRRVEMQHSLWAFQMKISETNIIPSSMEALI</sequence>
<evidence type="ECO:0000256" key="4">
    <source>
        <dbReference type="ARBA" id="ARBA00023002"/>
    </source>
</evidence>
<evidence type="ECO:0000256" key="2">
    <source>
        <dbReference type="ARBA" id="ARBA00022630"/>
    </source>
</evidence>
<dbReference type="PANTHER" id="PTHR42973">
    <property type="entry name" value="BINDING OXIDOREDUCTASE, PUTATIVE (AFU_ORTHOLOGUE AFUA_1G17690)-RELATED"/>
    <property type="match status" value="1"/>
</dbReference>
<reference evidence="6" key="2">
    <citation type="submission" date="2021-04" db="EMBL/GenBank/DDBJ databases">
        <authorList>
            <person name="Podell S."/>
        </authorList>
    </citation>
    <scope>NUCLEOTIDE SEQUENCE</scope>
    <source>
        <strain evidence="6">Hildebrandi</strain>
    </source>
</reference>
<organism evidence="6 7">
    <name type="scientific">Nitzschia inconspicua</name>
    <dbReference type="NCBI Taxonomy" id="303405"/>
    <lineage>
        <taxon>Eukaryota</taxon>
        <taxon>Sar</taxon>
        <taxon>Stramenopiles</taxon>
        <taxon>Ochrophyta</taxon>
        <taxon>Bacillariophyta</taxon>
        <taxon>Bacillariophyceae</taxon>
        <taxon>Bacillariophycidae</taxon>
        <taxon>Bacillariales</taxon>
        <taxon>Bacillariaceae</taxon>
        <taxon>Nitzschia</taxon>
    </lineage>
</organism>
<keyword evidence="4" id="KW-0560">Oxidoreductase</keyword>
<evidence type="ECO:0000256" key="1">
    <source>
        <dbReference type="ARBA" id="ARBA00001974"/>
    </source>
</evidence>
<comment type="caution">
    <text evidence="6">The sequence shown here is derived from an EMBL/GenBank/DDBJ whole genome shotgun (WGS) entry which is preliminary data.</text>
</comment>
<dbReference type="OrthoDB" id="45612at2759"/>
<evidence type="ECO:0000313" key="6">
    <source>
        <dbReference type="EMBL" id="KAG7373202.1"/>
    </source>
</evidence>
<protein>
    <submittedName>
        <fullName evidence="6">FAD binding protein</fullName>
    </submittedName>
</protein>
<dbReference type="PROSITE" id="PS51387">
    <property type="entry name" value="FAD_PCMH"/>
    <property type="match status" value="1"/>
</dbReference>
<reference evidence="6" key="1">
    <citation type="journal article" date="2021" name="Sci. Rep.">
        <title>Diploid genomic architecture of Nitzschia inconspicua, an elite biomass production diatom.</title>
        <authorList>
            <person name="Oliver A."/>
            <person name="Podell S."/>
            <person name="Pinowska A."/>
            <person name="Traller J.C."/>
            <person name="Smith S.R."/>
            <person name="McClure R."/>
            <person name="Beliaev A."/>
            <person name="Bohutskyi P."/>
            <person name="Hill E.A."/>
            <person name="Rabines A."/>
            <person name="Zheng H."/>
            <person name="Allen L.Z."/>
            <person name="Kuo A."/>
            <person name="Grigoriev I.V."/>
            <person name="Allen A.E."/>
            <person name="Hazlebeck D."/>
            <person name="Allen E.E."/>
        </authorList>
    </citation>
    <scope>NUCLEOTIDE SEQUENCE</scope>
    <source>
        <strain evidence="6">Hildebrandi</strain>
    </source>
</reference>
<keyword evidence="7" id="KW-1185">Reference proteome</keyword>
<dbReference type="GO" id="GO:0016491">
    <property type="term" value="F:oxidoreductase activity"/>
    <property type="evidence" value="ECO:0007669"/>
    <property type="project" value="UniProtKB-KW"/>
</dbReference>
<dbReference type="PANTHER" id="PTHR42973:SF39">
    <property type="entry name" value="FAD-BINDING PCMH-TYPE DOMAIN-CONTAINING PROTEIN"/>
    <property type="match status" value="1"/>
</dbReference>
<proteinExistence type="predicted"/>
<dbReference type="AlphaFoldDB" id="A0A9K3M3D1"/>